<dbReference type="Proteomes" id="UP000886740">
    <property type="component" value="Unassembled WGS sequence"/>
</dbReference>
<organism evidence="3 4">
    <name type="scientific">Candidatus Parabacteroides intestinipullorum</name>
    <dbReference type="NCBI Taxonomy" id="2838723"/>
    <lineage>
        <taxon>Bacteria</taxon>
        <taxon>Pseudomonadati</taxon>
        <taxon>Bacteroidota</taxon>
        <taxon>Bacteroidia</taxon>
        <taxon>Bacteroidales</taxon>
        <taxon>Tannerellaceae</taxon>
        <taxon>Parabacteroides</taxon>
    </lineage>
</organism>
<dbReference type="PIRSF" id="PIRSF034888">
    <property type="entry name" value="P-loop_UCP034888"/>
    <property type="match status" value="1"/>
</dbReference>
<dbReference type="Pfam" id="PF13175">
    <property type="entry name" value="AAA_15"/>
    <property type="match status" value="1"/>
</dbReference>
<dbReference type="SUPFAM" id="SSF52540">
    <property type="entry name" value="P-loop containing nucleoside triphosphate hydrolases"/>
    <property type="match status" value="1"/>
</dbReference>
<dbReference type="GO" id="GO:0016887">
    <property type="term" value="F:ATP hydrolysis activity"/>
    <property type="evidence" value="ECO:0007669"/>
    <property type="project" value="InterPro"/>
</dbReference>
<dbReference type="InterPro" id="IPR027417">
    <property type="entry name" value="P-loop_NTPase"/>
</dbReference>
<dbReference type="Gene3D" id="3.40.50.300">
    <property type="entry name" value="P-loop containing nucleotide triphosphate hydrolases"/>
    <property type="match status" value="1"/>
</dbReference>
<evidence type="ECO:0000259" key="2">
    <source>
        <dbReference type="Pfam" id="PF13304"/>
    </source>
</evidence>
<dbReference type="PANTHER" id="PTHR43581:SF2">
    <property type="entry name" value="EXCINUCLEASE ATPASE SUBUNIT"/>
    <property type="match status" value="1"/>
</dbReference>
<reference evidence="3" key="2">
    <citation type="submission" date="2021-04" db="EMBL/GenBank/DDBJ databases">
        <authorList>
            <person name="Gilroy R."/>
        </authorList>
    </citation>
    <scope>NUCLEOTIDE SEQUENCE</scope>
    <source>
        <strain evidence="3">ChiGjej6B6-14162</strain>
    </source>
</reference>
<protein>
    <submittedName>
        <fullName evidence="3">AAA family ATPase</fullName>
    </submittedName>
</protein>
<accession>A0A9D1X9G2</accession>
<proteinExistence type="predicted"/>
<name>A0A9D1X9G2_9BACT</name>
<dbReference type="InterPro" id="IPR003959">
    <property type="entry name" value="ATPase_AAA_core"/>
</dbReference>
<dbReference type="GO" id="GO:0005524">
    <property type="term" value="F:ATP binding"/>
    <property type="evidence" value="ECO:0007669"/>
    <property type="project" value="InterPro"/>
</dbReference>
<sequence>MIKKLALRGFKNIKSEDLELRPITILTGLNSTGKSSVLQAILLLCKETTRNGMLFLNGVSSAFSTLRNIYVNAKEVFISCETEQGTIVYRLDQESYSIEPSGSISAIIPEFEKNLFYLSANRIGVENDAILSNNQVCGVDGRYLYGTYEREKSRALDESLVRYSGSLTLAAQVNYWLGYILDLPMELTTEKRTEEKVEIRFKSDGIPNLSPNQLGAGVSYLVKILILCLQARKGDVILIENPEIHLHPAAQSKLGEFFAFIASAGIQLILETHCEHLLNRLRYEVYHERIDPDQLVIYYKGGIIEPFQVIHIRENGKYDVAFPGGFFDATLTELLEIE</sequence>
<feature type="domain" description="ATPase AAA-type core" evidence="2">
    <location>
        <begin position="197"/>
        <end position="273"/>
    </location>
</feature>
<dbReference type="InterPro" id="IPR014592">
    <property type="entry name" value="P-loop_UCP034888"/>
</dbReference>
<dbReference type="AlphaFoldDB" id="A0A9D1X9G2"/>
<dbReference type="Pfam" id="PF13304">
    <property type="entry name" value="AAA_21"/>
    <property type="match status" value="1"/>
</dbReference>
<dbReference type="PANTHER" id="PTHR43581">
    <property type="entry name" value="ATP/GTP PHOSPHATASE"/>
    <property type="match status" value="1"/>
</dbReference>
<evidence type="ECO:0000313" key="3">
    <source>
        <dbReference type="EMBL" id="HIX75407.1"/>
    </source>
</evidence>
<dbReference type="InterPro" id="IPR041685">
    <property type="entry name" value="AAA_GajA/Old/RecF-like"/>
</dbReference>
<dbReference type="EMBL" id="DXEL01000070">
    <property type="protein sequence ID" value="HIX75407.1"/>
    <property type="molecule type" value="Genomic_DNA"/>
</dbReference>
<gene>
    <name evidence="3" type="ORF">H9977_10310</name>
</gene>
<feature type="domain" description="Endonuclease GajA/Old nuclease/RecF-like AAA" evidence="1">
    <location>
        <begin position="1"/>
        <end position="107"/>
    </location>
</feature>
<evidence type="ECO:0000259" key="1">
    <source>
        <dbReference type="Pfam" id="PF13175"/>
    </source>
</evidence>
<evidence type="ECO:0000313" key="4">
    <source>
        <dbReference type="Proteomes" id="UP000886740"/>
    </source>
</evidence>
<reference evidence="3" key="1">
    <citation type="journal article" date="2021" name="PeerJ">
        <title>Extensive microbial diversity within the chicken gut microbiome revealed by metagenomics and culture.</title>
        <authorList>
            <person name="Gilroy R."/>
            <person name="Ravi A."/>
            <person name="Getino M."/>
            <person name="Pursley I."/>
            <person name="Horton D.L."/>
            <person name="Alikhan N.F."/>
            <person name="Baker D."/>
            <person name="Gharbi K."/>
            <person name="Hall N."/>
            <person name="Watson M."/>
            <person name="Adriaenssens E.M."/>
            <person name="Foster-Nyarko E."/>
            <person name="Jarju S."/>
            <person name="Secka A."/>
            <person name="Antonio M."/>
            <person name="Oren A."/>
            <person name="Chaudhuri R.R."/>
            <person name="La Ragione R."/>
            <person name="Hildebrand F."/>
            <person name="Pallen M.J."/>
        </authorList>
    </citation>
    <scope>NUCLEOTIDE SEQUENCE</scope>
    <source>
        <strain evidence="3">ChiGjej6B6-14162</strain>
    </source>
</reference>
<dbReference type="InterPro" id="IPR051396">
    <property type="entry name" value="Bact_Antivir_Def_Nuclease"/>
</dbReference>
<comment type="caution">
    <text evidence="3">The sequence shown here is derived from an EMBL/GenBank/DDBJ whole genome shotgun (WGS) entry which is preliminary data.</text>
</comment>